<dbReference type="InterPro" id="IPR029753">
    <property type="entry name" value="D-isomer_DH_CS"/>
</dbReference>
<evidence type="ECO:0000313" key="6">
    <source>
        <dbReference type="Proteomes" id="UP000490535"/>
    </source>
</evidence>
<keyword evidence="3" id="KW-0520">NAD</keyword>
<dbReference type="Gene3D" id="3.40.50.720">
    <property type="entry name" value="NAD(P)-binding Rossmann-like Domain"/>
    <property type="match status" value="3"/>
</dbReference>
<feature type="domain" description="D-isomer specific 2-hydroxyacid dehydrogenase NAD-binding" evidence="4">
    <location>
        <begin position="2"/>
        <end position="123"/>
    </location>
</feature>
<evidence type="ECO:0000259" key="4">
    <source>
        <dbReference type="Pfam" id="PF02826"/>
    </source>
</evidence>
<dbReference type="AlphaFoldDB" id="A0A833P9T3"/>
<dbReference type="InterPro" id="IPR036291">
    <property type="entry name" value="NAD(P)-bd_dom_sf"/>
</dbReference>
<comment type="caution">
    <text evidence="5">The sequence shown here is derived from an EMBL/GenBank/DDBJ whole genome shotgun (WGS) entry which is preliminary data.</text>
</comment>
<dbReference type="PROSITE" id="PS00061">
    <property type="entry name" value="ADH_SHORT"/>
    <property type="match status" value="1"/>
</dbReference>
<keyword evidence="2" id="KW-0560">Oxidoreductase</keyword>
<dbReference type="Proteomes" id="UP000490535">
    <property type="component" value="Unassembled WGS sequence"/>
</dbReference>
<dbReference type="InterPro" id="IPR002347">
    <property type="entry name" value="SDR_fam"/>
</dbReference>
<dbReference type="PRINTS" id="PR00080">
    <property type="entry name" value="SDRFAMILY"/>
</dbReference>
<dbReference type="PROSITE" id="PS00671">
    <property type="entry name" value="D_2_HYDROXYACID_DH_3"/>
    <property type="match status" value="1"/>
</dbReference>
<dbReference type="PRINTS" id="PR00081">
    <property type="entry name" value="GDHRDH"/>
</dbReference>
<sequence>MAAFGCNIIAYDPYVTSEQAQSIQIKLESLEQVIASSNILSLHVPLTPETRHLIDAQALAQMPHGAILINCSRGGLIDETALTQALISGQLSSAGLDVFEQEPLAEKSALRTAPNLIMSPHAAFYSNTSVDTLQRLASEEDLTHKLALVTGAGQGIGAAIAEALACAGAEVICTDLKLDRAKSTAQALQAQGFKASAELLDVTDSLAIEILAASIIAPLDILVCNAGVVSNTPAEHMTDEEWNNTININLTGVFRTCRSFGRRMLERKKGSIINIGSMSGQIVNVPQPQCHYNVAKAGVHHLTKSLAVEWATRGVRVNAVAPTYIETPLLDHFENQANLINQWLDMTPAKRMGRPHEIASIVQFLASDAASLITGSIITADAGYTCI</sequence>
<dbReference type="InterPro" id="IPR020904">
    <property type="entry name" value="Sc_DH/Rdtase_CS"/>
</dbReference>
<evidence type="ECO:0000256" key="3">
    <source>
        <dbReference type="ARBA" id="ARBA00023027"/>
    </source>
</evidence>
<evidence type="ECO:0000313" key="5">
    <source>
        <dbReference type="EMBL" id="KAF1011659.1"/>
    </source>
</evidence>
<reference evidence="6" key="1">
    <citation type="journal article" date="2020" name="MBio">
        <title>Horizontal gene transfer to a defensive symbiont with a reduced genome amongst a multipartite beetle microbiome.</title>
        <authorList>
            <person name="Waterworth S.C."/>
            <person name="Florez L.V."/>
            <person name="Rees E.R."/>
            <person name="Hertweck C."/>
            <person name="Kaltenpoth M."/>
            <person name="Kwan J.C."/>
        </authorList>
    </citation>
    <scope>NUCLEOTIDE SEQUENCE [LARGE SCALE GENOMIC DNA]</scope>
</reference>
<dbReference type="Pfam" id="PF13561">
    <property type="entry name" value="adh_short_C2"/>
    <property type="match status" value="1"/>
</dbReference>
<dbReference type="InterPro" id="IPR006140">
    <property type="entry name" value="D-isomer_DH_NAD-bd"/>
</dbReference>
<proteinExistence type="inferred from homology"/>
<evidence type="ECO:0000256" key="2">
    <source>
        <dbReference type="ARBA" id="ARBA00023002"/>
    </source>
</evidence>
<dbReference type="PANTHER" id="PTHR42760">
    <property type="entry name" value="SHORT-CHAIN DEHYDROGENASES/REDUCTASES FAMILY MEMBER"/>
    <property type="match status" value="1"/>
</dbReference>
<evidence type="ECO:0000256" key="1">
    <source>
        <dbReference type="ARBA" id="ARBA00006484"/>
    </source>
</evidence>
<accession>A0A833P9T3</accession>
<dbReference type="GO" id="GO:0051287">
    <property type="term" value="F:NAD binding"/>
    <property type="evidence" value="ECO:0007669"/>
    <property type="project" value="InterPro"/>
</dbReference>
<organism evidence="5 6">
    <name type="scientific">Acinetobacter bereziniae</name>
    <name type="common">Acinetobacter genomosp. 10</name>
    <dbReference type="NCBI Taxonomy" id="106648"/>
    <lineage>
        <taxon>Bacteria</taxon>
        <taxon>Pseudomonadati</taxon>
        <taxon>Pseudomonadota</taxon>
        <taxon>Gammaproteobacteria</taxon>
        <taxon>Moraxellales</taxon>
        <taxon>Moraxellaceae</taxon>
        <taxon>Acinetobacter</taxon>
    </lineage>
</organism>
<dbReference type="PANTHER" id="PTHR42760:SF115">
    <property type="entry name" value="3-OXOACYL-[ACYL-CARRIER-PROTEIN] REDUCTASE FABG"/>
    <property type="match status" value="1"/>
</dbReference>
<comment type="similarity">
    <text evidence="1">Belongs to the short-chain dehydrogenases/reductases (SDR) family.</text>
</comment>
<protein>
    <submittedName>
        <fullName evidence="5">3-oxoacyl-[acyl-carrier-protein] reductase FabG</fullName>
    </submittedName>
</protein>
<dbReference type="GO" id="GO:0005975">
    <property type="term" value="P:carbohydrate metabolic process"/>
    <property type="evidence" value="ECO:0007669"/>
    <property type="project" value="UniProtKB-ARBA"/>
</dbReference>
<dbReference type="GO" id="GO:0016616">
    <property type="term" value="F:oxidoreductase activity, acting on the CH-OH group of donors, NAD or NADP as acceptor"/>
    <property type="evidence" value="ECO:0007669"/>
    <property type="project" value="TreeGrafter"/>
</dbReference>
<dbReference type="PROSITE" id="PS00670">
    <property type="entry name" value="D_2_HYDROXYACID_DH_2"/>
    <property type="match status" value="1"/>
</dbReference>
<dbReference type="SUPFAM" id="SSF51735">
    <property type="entry name" value="NAD(P)-binding Rossmann-fold domains"/>
    <property type="match status" value="2"/>
</dbReference>
<name>A0A833P9T3_ACIBZ</name>
<gene>
    <name evidence="5" type="primary">fabG_10</name>
    <name evidence="5" type="ORF">GAK29_04935</name>
</gene>
<dbReference type="FunFam" id="3.40.50.720:FF:000240">
    <property type="entry name" value="SDR family oxidoreductase"/>
    <property type="match status" value="1"/>
</dbReference>
<dbReference type="Pfam" id="PF02826">
    <property type="entry name" value="2-Hacid_dh_C"/>
    <property type="match status" value="1"/>
</dbReference>
<dbReference type="EMBL" id="WNDP01000283">
    <property type="protein sequence ID" value="KAF1011659.1"/>
    <property type="molecule type" value="Genomic_DNA"/>
</dbReference>